<name>A0A139WHT6_TRICA</name>
<keyword evidence="3" id="KW-1185">Reference proteome</keyword>
<proteinExistence type="predicted"/>
<gene>
    <name evidence="2" type="primary">AUGUSTUS-3.0.2_33039</name>
    <name evidence="2" type="ORF">TcasGA2_TC033039</name>
</gene>
<dbReference type="AlphaFoldDB" id="A0A139WHT6"/>
<dbReference type="InParanoid" id="A0A139WHT6"/>
<dbReference type="KEGG" id="tca:103312920"/>
<reference evidence="2 3" key="1">
    <citation type="journal article" date="2008" name="Nature">
        <title>The genome of the model beetle and pest Tribolium castaneum.</title>
        <authorList>
            <consortium name="Tribolium Genome Sequencing Consortium"/>
            <person name="Richards S."/>
            <person name="Gibbs R.A."/>
            <person name="Weinstock G.M."/>
            <person name="Brown S.J."/>
            <person name="Denell R."/>
            <person name="Beeman R.W."/>
            <person name="Gibbs R."/>
            <person name="Beeman R.W."/>
            <person name="Brown S.J."/>
            <person name="Bucher G."/>
            <person name="Friedrich M."/>
            <person name="Grimmelikhuijzen C.J."/>
            <person name="Klingler M."/>
            <person name="Lorenzen M."/>
            <person name="Richards S."/>
            <person name="Roth S."/>
            <person name="Schroder R."/>
            <person name="Tautz D."/>
            <person name="Zdobnov E.M."/>
            <person name="Muzny D."/>
            <person name="Gibbs R.A."/>
            <person name="Weinstock G.M."/>
            <person name="Attaway T."/>
            <person name="Bell S."/>
            <person name="Buhay C.J."/>
            <person name="Chandrabose M.N."/>
            <person name="Chavez D."/>
            <person name="Clerk-Blankenburg K.P."/>
            <person name="Cree A."/>
            <person name="Dao M."/>
            <person name="Davis C."/>
            <person name="Chacko J."/>
            <person name="Dinh H."/>
            <person name="Dugan-Rocha S."/>
            <person name="Fowler G."/>
            <person name="Garner T.T."/>
            <person name="Garnes J."/>
            <person name="Gnirke A."/>
            <person name="Hawes A."/>
            <person name="Hernandez J."/>
            <person name="Hines S."/>
            <person name="Holder M."/>
            <person name="Hume J."/>
            <person name="Jhangiani S.N."/>
            <person name="Joshi V."/>
            <person name="Khan Z.M."/>
            <person name="Jackson L."/>
            <person name="Kovar C."/>
            <person name="Kowis A."/>
            <person name="Lee S."/>
            <person name="Lewis L.R."/>
            <person name="Margolis J."/>
            <person name="Morgan M."/>
            <person name="Nazareth L.V."/>
            <person name="Nguyen N."/>
            <person name="Okwuonu G."/>
            <person name="Parker D."/>
            <person name="Richards S."/>
            <person name="Ruiz S.J."/>
            <person name="Santibanez J."/>
            <person name="Savard J."/>
            <person name="Scherer S.E."/>
            <person name="Schneider B."/>
            <person name="Sodergren E."/>
            <person name="Tautz D."/>
            <person name="Vattahil S."/>
            <person name="Villasana D."/>
            <person name="White C.S."/>
            <person name="Wright R."/>
            <person name="Park Y."/>
            <person name="Beeman R.W."/>
            <person name="Lord J."/>
            <person name="Oppert B."/>
            <person name="Lorenzen M."/>
            <person name="Brown S."/>
            <person name="Wang L."/>
            <person name="Savard J."/>
            <person name="Tautz D."/>
            <person name="Richards S."/>
            <person name="Weinstock G."/>
            <person name="Gibbs R.A."/>
            <person name="Liu Y."/>
            <person name="Worley K."/>
            <person name="Weinstock G."/>
            <person name="Elsik C.G."/>
            <person name="Reese J.T."/>
            <person name="Elhaik E."/>
            <person name="Landan G."/>
            <person name="Graur D."/>
            <person name="Arensburger P."/>
            <person name="Atkinson P."/>
            <person name="Beeman R.W."/>
            <person name="Beidler J."/>
            <person name="Brown S.J."/>
            <person name="Demuth J.P."/>
            <person name="Drury D.W."/>
            <person name="Du Y.Z."/>
            <person name="Fujiwara H."/>
            <person name="Lorenzen M."/>
            <person name="Maselli V."/>
            <person name="Osanai M."/>
            <person name="Park Y."/>
            <person name="Robertson H.M."/>
            <person name="Tu Z."/>
            <person name="Wang J.J."/>
            <person name="Wang S."/>
            <person name="Richards S."/>
            <person name="Song H."/>
            <person name="Zhang L."/>
            <person name="Sodergren E."/>
            <person name="Werner D."/>
            <person name="Stanke M."/>
            <person name="Morgenstern B."/>
            <person name="Solovyev V."/>
            <person name="Kosarev P."/>
            <person name="Brown G."/>
            <person name="Chen H.C."/>
            <person name="Ermolaeva O."/>
            <person name="Hlavina W."/>
            <person name="Kapustin Y."/>
            <person name="Kiryutin B."/>
            <person name="Kitts P."/>
            <person name="Maglott D."/>
            <person name="Pruitt K."/>
            <person name="Sapojnikov V."/>
            <person name="Souvorov A."/>
            <person name="Mackey A.J."/>
            <person name="Waterhouse R.M."/>
            <person name="Wyder S."/>
            <person name="Zdobnov E.M."/>
            <person name="Zdobnov E.M."/>
            <person name="Wyder S."/>
            <person name="Kriventseva E.V."/>
            <person name="Kadowaki T."/>
            <person name="Bork P."/>
            <person name="Aranda M."/>
            <person name="Bao R."/>
            <person name="Beermann A."/>
            <person name="Berns N."/>
            <person name="Bolognesi R."/>
            <person name="Bonneton F."/>
            <person name="Bopp D."/>
            <person name="Brown S.J."/>
            <person name="Bucher G."/>
            <person name="Butts T."/>
            <person name="Chaumot A."/>
            <person name="Denell R.E."/>
            <person name="Ferrier D.E."/>
            <person name="Friedrich M."/>
            <person name="Gordon C.M."/>
            <person name="Jindra M."/>
            <person name="Klingler M."/>
            <person name="Lan Q."/>
            <person name="Lattorff H.M."/>
            <person name="Laudet V."/>
            <person name="von Levetsow C."/>
            <person name="Liu Z."/>
            <person name="Lutz R."/>
            <person name="Lynch J.A."/>
            <person name="da Fonseca R.N."/>
            <person name="Posnien N."/>
            <person name="Reuter R."/>
            <person name="Roth S."/>
            <person name="Savard J."/>
            <person name="Schinko J.B."/>
            <person name="Schmitt C."/>
            <person name="Schoppmeier M."/>
            <person name="Schroder R."/>
            <person name="Shippy T.D."/>
            <person name="Simonnet F."/>
            <person name="Marques-Souza H."/>
            <person name="Tautz D."/>
            <person name="Tomoyasu Y."/>
            <person name="Trauner J."/>
            <person name="Van der Zee M."/>
            <person name="Vervoort M."/>
            <person name="Wittkopp N."/>
            <person name="Wimmer E.A."/>
            <person name="Yang X."/>
            <person name="Jones A.K."/>
            <person name="Sattelle D.B."/>
            <person name="Ebert P.R."/>
            <person name="Nelson D."/>
            <person name="Scott J.G."/>
            <person name="Beeman R.W."/>
            <person name="Muthukrishnan S."/>
            <person name="Kramer K.J."/>
            <person name="Arakane Y."/>
            <person name="Beeman R.W."/>
            <person name="Zhu Q."/>
            <person name="Hogenkamp D."/>
            <person name="Dixit R."/>
            <person name="Oppert B."/>
            <person name="Jiang H."/>
            <person name="Zou Z."/>
            <person name="Marshall J."/>
            <person name="Elpidina E."/>
            <person name="Vinokurov K."/>
            <person name="Oppert C."/>
            <person name="Zou Z."/>
            <person name="Evans J."/>
            <person name="Lu Z."/>
            <person name="Zhao P."/>
            <person name="Sumathipala N."/>
            <person name="Altincicek B."/>
            <person name="Vilcinskas A."/>
            <person name="Williams M."/>
            <person name="Hultmark D."/>
            <person name="Hetru C."/>
            <person name="Jiang H."/>
            <person name="Grimmelikhuijzen C.J."/>
            <person name="Hauser F."/>
            <person name="Cazzamali G."/>
            <person name="Williamson M."/>
            <person name="Park Y."/>
            <person name="Li B."/>
            <person name="Tanaka Y."/>
            <person name="Predel R."/>
            <person name="Neupert S."/>
            <person name="Schachtner J."/>
            <person name="Verleyen P."/>
            <person name="Raible F."/>
            <person name="Bork P."/>
            <person name="Friedrich M."/>
            <person name="Walden K.K."/>
            <person name="Robertson H.M."/>
            <person name="Angeli S."/>
            <person name="Foret S."/>
            <person name="Bucher G."/>
            <person name="Schuetz S."/>
            <person name="Maleszka R."/>
            <person name="Wimmer E.A."/>
            <person name="Beeman R.W."/>
            <person name="Lorenzen M."/>
            <person name="Tomoyasu Y."/>
            <person name="Miller S.C."/>
            <person name="Grossmann D."/>
            <person name="Bucher G."/>
        </authorList>
    </citation>
    <scope>NUCLEOTIDE SEQUENCE [LARGE SCALE GENOMIC DNA]</scope>
    <source>
        <strain evidence="2 3">Georgia GA2</strain>
    </source>
</reference>
<dbReference type="EMBL" id="KQ971342">
    <property type="protein sequence ID" value="KYB27560.1"/>
    <property type="molecule type" value="Genomic_DNA"/>
</dbReference>
<evidence type="ECO:0000313" key="2">
    <source>
        <dbReference type="EMBL" id="KYB27560.1"/>
    </source>
</evidence>
<feature type="signal peptide" evidence="1">
    <location>
        <begin position="1"/>
        <end position="22"/>
    </location>
</feature>
<organism evidence="2 3">
    <name type="scientific">Tribolium castaneum</name>
    <name type="common">Red flour beetle</name>
    <dbReference type="NCBI Taxonomy" id="7070"/>
    <lineage>
        <taxon>Eukaryota</taxon>
        <taxon>Metazoa</taxon>
        <taxon>Ecdysozoa</taxon>
        <taxon>Arthropoda</taxon>
        <taxon>Hexapoda</taxon>
        <taxon>Insecta</taxon>
        <taxon>Pterygota</taxon>
        <taxon>Neoptera</taxon>
        <taxon>Endopterygota</taxon>
        <taxon>Coleoptera</taxon>
        <taxon>Polyphaga</taxon>
        <taxon>Cucujiformia</taxon>
        <taxon>Tenebrionidae</taxon>
        <taxon>Tenebrionidae incertae sedis</taxon>
        <taxon>Tribolium</taxon>
    </lineage>
</organism>
<sequence length="100" mass="11192">MKTISFAVVALVLTLHSLDVLGYRQCGFCHQKCDADYANKAIPCTSHCFSVVFNDGGVYRGCAPTKNTELPQKCYRWKNAHKGIKECYTCNSDFCNMTPL</sequence>
<keyword evidence="1" id="KW-0732">Signal</keyword>
<reference evidence="2 3" key="2">
    <citation type="journal article" date="2010" name="Nucleic Acids Res.">
        <title>BeetleBase in 2010: revisions to provide comprehensive genomic information for Tribolium castaneum.</title>
        <authorList>
            <person name="Kim H.S."/>
            <person name="Murphy T."/>
            <person name="Xia J."/>
            <person name="Caragea D."/>
            <person name="Park Y."/>
            <person name="Beeman R.W."/>
            <person name="Lorenzen M.D."/>
            <person name="Butcher S."/>
            <person name="Manak J.R."/>
            <person name="Brown S.J."/>
        </authorList>
    </citation>
    <scope>GENOME REANNOTATION</scope>
    <source>
        <strain evidence="2 3">Georgia GA2</strain>
    </source>
</reference>
<dbReference type="OrthoDB" id="10320348at2759"/>
<evidence type="ECO:0000256" key="1">
    <source>
        <dbReference type="SAM" id="SignalP"/>
    </source>
</evidence>
<accession>A0A139WHT6</accession>
<evidence type="ECO:0000313" key="3">
    <source>
        <dbReference type="Proteomes" id="UP000007266"/>
    </source>
</evidence>
<feature type="chain" id="PRO_5007300037" evidence="1">
    <location>
        <begin position="23"/>
        <end position="100"/>
    </location>
</feature>
<protein>
    <submittedName>
        <fullName evidence="2">Uncharacterized protein</fullName>
    </submittedName>
</protein>
<dbReference type="Proteomes" id="UP000007266">
    <property type="component" value="Linkage group 5"/>
</dbReference>